<dbReference type="Gene3D" id="3.40.50.150">
    <property type="entry name" value="Vaccinia Virus protein VP39"/>
    <property type="match status" value="1"/>
</dbReference>
<dbReference type="eggNOG" id="COG2226">
    <property type="taxonomic scope" value="Bacteria"/>
</dbReference>
<dbReference type="InterPro" id="IPR013216">
    <property type="entry name" value="Methyltransf_11"/>
</dbReference>
<proteinExistence type="predicted"/>
<dbReference type="GO" id="GO:0008757">
    <property type="term" value="F:S-adenosylmethionine-dependent methyltransferase activity"/>
    <property type="evidence" value="ECO:0007669"/>
    <property type="project" value="InterPro"/>
</dbReference>
<dbReference type="PANTHER" id="PTHR45277">
    <property type="entry name" value="EXPRESSED PROTEIN"/>
    <property type="match status" value="1"/>
</dbReference>
<gene>
    <name evidence="3" type="ordered locus">AciX9_3588</name>
</gene>
<evidence type="ECO:0000256" key="1">
    <source>
        <dbReference type="SAM" id="Phobius"/>
    </source>
</evidence>
<dbReference type="KEGG" id="acm:AciX9_3588"/>
<evidence type="ECO:0000313" key="4">
    <source>
        <dbReference type="Proteomes" id="UP000000343"/>
    </source>
</evidence>
<reference evidence="4" key="1">
    <citation type="submission" date="2011-01" db="EMBL/GenBank/DDBJ databases">
        <title>Complete sequence of chromosome of Acidobacterium sp. MP5ACTX9.</title>
        <authorList>
            <consortium name="US DOE Joint Genome Institute"/>
            <person name="Lucas S."/>
            <person name="Copeland A."/>
            <person name="Lapidus A."/>
            <person name="Cheng J.-F."/>
            <person name="Goodwin L."/>
            <person name="Pitluck S."/>
            <person name="Teshima H."/>
            <person name="Detter J.C."/>
            <person name="Han C."/>
            <person name="Tapia R."/>
            <person name="Land M."/>
            <person name="Hauser L."/>
            <person name="Kyrpides N."/>
            <person name="Ivanova N."/>
            <person name="Ovchinnikova G."/>
            <person name="Pagani I."/>
            <person name="Rawat S.R."/>
            <person name="Mannisto M."/>
            <person name="Haggblom M.M."/>
            <person name="Woyke T."/>
        </authorList>
    </citation>
    <scope>NUCLEOTIDE SEQUENCE [LARGE SCALE GENOMIC DNA]</scope>
    <source>
        <strain evidence="4">MP5ACTX9</strain>
    </source>
</reference>
<keyword evidence="3" id="KW-0808">Transferase</keyword>
<dbReference type="CDD" id="cd02440">
    <property type="entry name" value="AdoMet_MTases"/>
    <property type="match status" value="1"/>
</dbReference>
<accession>E8X4V2</accession>
<keyword evidence="1" id="KW-1133">Transmembrane helix</keyword>
<dbReference type="Proteomes" id="UP000000343">
    <property type="component" value="Chromosome"/>
</dbReference>
<dbReference type="STRING" id="1198114.AciX9_3588"/>
<dbReference type="Pfam" id="PF08241">
    <property type="entry name" value="Methyltransf_11"/>
    <property type="match status" value="1"/>
</dbReference>
<dbReference type="PANTHER" id="PTHR45277:SF1">
    <property type="entry name" value="EXPRESSED PROTEIN"/>
    <property type="match status" value="1"/>
</dbReference>
<protein>
    <submittedName>
        <fullName evidence="3">Methyltransferase type 11</fullName>
    </submittedName>
</protein>
<dbReference type="GO" id="GO:0032259">
    <property type="term" value="P:methylation"/>
    <property type="evidence" value="ECO:0007669"/>
    <property type="project" value="UniProtKB-KW"/>
</dbReference>
<dbReference type="AlphaFoldDB" id="E8X4V2"/>
<dbReference type="EMBL" id="CP002480">
    <property type="protein sequence ID" value="ADW70591.1"/>
    <property type="molecule type" value="Genomic_DNA"/>
</dbReference>
<dbReference type="OrthoDB" id="43862at2"/>
<dbReference type="SUPFAM" id="SSF53335">
    <property type="entry name" value="S-adenosyl-L-methionine-dependent methyltransferases"/>
    <property type="match status" value="1"/>
</dbReference>
<dbReference type="RefSeq" id="WP_013581902.1">
    <property type="nucleotide sequence ID" value="NC_015064.1"/>
</dbReference>
<evidence type="ECO:0000313" key="3">
    <source>
        <dbReference type="EMBL" id="ADW70591.1"/>
    </source>
</evidence>
<dbReference type="PaxDb" id="1198114-AciX9_3588"/>
<keyword evidence="4" id="KW-1185">Reference proteome</keyword>
<keyword evidence="3" id="KW-0489">Methyltransferase</keyword>
<feature type="transmembrane region" description="Helical" evidence="1">
    <location>
        <begin position="12"/>
        <end position="32"/>
    </location>
</feature>
<dbReference type="InterPro" id="IPR029063">
    <property type="entry name" value="SAM-dependent_MTases_sf"/>
</dbReference>
<feature type="domain" description="Methyltransferase type 11" evidence="2">
    <location>
        <begin position="86"/>
        <end position="194"/>
    </location>
</feature>
<dbReference type="HOGENOM" id="CLU_076542_0_0_0"/>
<evidence type="ECO:0000259" key="2">
    <source>
        <dbReference type="Pfam" id="PF08241"/>
    </source>
</evidence>
<sequence>MKDREYYGIDAPGVVRTLGIVGALFLICGVLPKSVPGAAVIHNFWLSGVSLLAACGWMLASSLWLKKRVMRALLDQRRWLGDEVVLDVGCGRGLVAVEAARRVPRGRVHGVDIWQEADLSSNSPEAIRVNATVAGVAERLVIDTGDARKLPYADASFDVVASMTAIHNIPDGEGRRKAIAEMWRVLRPGGQILIFDIRHARTYLGQLREMGASETVLKGPIVLWGPLGWRFCATKPLSA</sequence>
<name>E8X4V2_GRATM</name>
<feature type="transmembrane region" description="Helical" evidence="1">
    <location>
        <begin position="44"/>
        <end position="65"/>
    </location>
</feature>
<organism evidence="4">
    <name type="scientific">Granulicella tundricola (strain ATCC BAA-1859 / DSM 23138 / MP5ACTX9)</name>
    <dbReference type="NCBI Taxonomy" id="1198114"/>
    <lineage>
        <taxon>Bacteria</taxon>
        <taxon>Pseudomonadati</taxon>
        <taxon>Acidobacteriota</taxon>
        <taxon>Terriglobia</taxon>
        <taxon>Terriglobales</taxon>
        <taxon>Acidobacteriaceae</taxon>
        <taxon>Granulicella</taxon>
    </lineage>
</organism>
<keyword evidence="1" id="KW-0812">Transmembrane</keyword>
<keyword evidence="1" id="KW-0472">Membrane</keyword>